<sequence length="199" mass="20282">MTGAMIVLAAALLMWPMPGSGLTRIATTEPHAVTAARARGQPRWLRAAPRPDPFAVAAAYDVFAVCLLAGLPVGVAAAVAAQHSPAPLAGHLERAAELLGLGADPVQAWTPGGDVVDPHFQDLAMLARRASRAGSSLAEGVATLAESTRQEAQTQALARAERAGVTISGPLGLCFLPAFVCLGIVPVVIGLAGGMLGQW</sequence>
<evidence type="ECO:0000256" key="6">
    <source>
        <dbReference type="SAM" id="Phobius"/>
    </source>
</evidence>
<dbReference type="RefSeq" id="WP_005941882.1">
    <property type="nucleotide sequence ID" value="NZ_ATVK01000055.1"/>
</dbReference>
<keyword evidence="5 6" id="KW-0472">Membrane</keyword>
<dbReference type="InterPro" id="IPR018076">
    <property type="entry name" value="T2SS_GspF_dom"/>
</dbReference>
<dbReference type="Proteomes" id="UP000053405">
    <property type="component" value="Unassembled WGS sequence"/>
</dbReference>
<protein>
    <recommendedName>
        <fullName evidence="7">Type II secretion system protein GspF domain-containing protein</fullName>
    </recommendedName>
</protein>
<dbReference type="PANTHER" id="PTHR35007:SF3">
    <property type="entry name" value="POSSIBLE CONSERVED ALANINE RICH MEMBRANE PROTEIN"/>
    <property type="match status" value="1"/>
</dbReference>
<evidence type="ECO:0000313" key="9">
    <source>
        <dbReference type="Proteomes" id="UP000053405"/>
    </source>
</evidence>
<comment type="subcellular location">
    <subcellularLocation>
        <location evidence="1">Cell membrane</location>
        <topology evidence="1">Multi-pass membrane protein</topology>
    </subcellularLocation>
</comment>
<evidence type="ECO:0000256" key="3">
    <source>
        <dbReference type="ARBA" id="ARBA00022692"/>
    </source>
</evidence>
<evidence type="ECO:0000256" key="2">
    <source>
        <dbReference type="ARBA" id="ARBA00022475"/>
    </source>
</evidence>
<dbReference type="EMBL" id="BANT01000032">
    <property type="protein sequence ID" value="GAC58191.1"/>
    <property type="molecule type" value="Genomic_DNA"/>
</dbReference>
<evidence type="ECO:0000256" key="1">
    <source>
        <dbReference type="ARBA" id="ARBA00004651"/>
    </source>
</evidence>
<gene>
    <name evidence="8" type="ORF">GOHSU_32_00080</name>
</gene>
<comment type="caution">
    <text evidence="8">The sequence shown here is derived from an EMBL/GenBank/DDBJ whole genome shotgun (WGS) entry which is preliminary data.</text>
</comment>
<keyword evidence="3 6" id="KW-0812">Transmembrane</keyword>
<name>L7LBR4_9ACTN</name>
<organism evidence="8 9">
    <name type="scientific">Gordonia hirsuta DSM 44140 = NBRC 16056</name>
    <dbReference type="NCBI Taxonomy" id="1121927"/>
    <lineage>
        <taxon>Bacteria</taxon>
        <taxon>Bacillati</taxon>
        <taxon>Actinomycetota</taxon>
        <taxon>Actinomycetes</taxon>
        <taxon>Mycobacteriales</taxon>
        <taxon>Gordoniaceae</taxon>
        <taxon>Gordonia</taxon>
    </lineage>
</organism>
<keyword evidence="4 6" id="KW-1133">Transmembrane helix</keyword>
<accession>L7LBR4</accession>
<feature type="transmembrane region" description="Helical" evidence="6">
    <location>
        <begin position="59"/>
        <end position="81"/>
    </location>
</feature>
<dbReference type="AlphaFoldDB" id="L7LBR4"/>
<dbReference type="Pfam" id="PF00482">
    <property type="entry name" value="T2SSF"/>
    <property type="match status" value="1"/>
</dbReference>
<feature type="domain" description="Type II secretion system protein GspF" evidence="7">
    <location>
        <begin position="60"/>
        <end position="181"/>
    </location>
</feature>
<evidence type="ECO:0000256" key="4">
    <source>
        <dbReference type="ARBA" id="ARBA00022989"/>
    </source>
</evidence>
<keyword evidence="2" id="KW-1003">Cell membrane</keyword>
<dbReference type="GO" id="GO:0005886">
    <property type="term" value="C:plasma membrane"/>
    <property type="evidence" value="ECO:0007669"/>
    <property type="project" value="UniProtKB-SubCell"/>
</dbReference>
<keyword evidence="9" id="KW-1185">Reference proteome</keyword>
<reference evidence="8 9" key="1">
    <citation type="submission" date="2012-12" db="EMBL/GenBank/DDBJ databases">
        <title>Whole genome shotgun sequence of Gordonia hirsuta NBRC 16056.</title>
        <authorList>
            <person name="Isaki-Nakamura S."/>
            <person name="Hosoyama A."/>
            <person name="Tsuchikane K."/>
            <person name="Katsumata H."/>
            <person name="Baba S."/>
            <person name="Yamazaki S."/>
            <person name="Fujita N."/>
        </authorList>
    </citation>
    <scope>NUCLEOTIDE SEQUENCE [LARGE SCALE GENOMIC DNA]</scope>
    <source>
        <strain evidence="8 9">NBRC 16056</strain>
    </source>
</reference>
<dbReference type="STRING" id="1121927.GOHSU_32_00080"/>
<dbReference type="eggNOG" id="COG2064">
    <property type="taxonomic scope" value="Bacteria"/>
</dbReference>
<evidence type="ECO:0000256" key="5">
    <source>
        <dbReference type="ARBA" id="ARBA00023136"/>
    </source>
</evidence>
<feature type="transmembrane region" description="Helical" evidence="6">
    <location>
        <begin position="171"/>
        <end position="196"/>
    </location>
</feature>
<dbReference type="PANTHER" id="PTHR35007">
    <property type="entry name" value="INTEGRAL MEMBRANE PROTEIN-RELATED"/>
    <property type="match status" value="1"/>
</dbReference>
<proteinExistence type="predicted"/>
<dbReference type="OrthoDB" id="3267562at2"/>
<evidence type="ECO:0000259" key="7">
    <source>
        <dbReference type="Pfam" id="PF00482"/>
    </source>
</evidence>
<evidence type="ECO:0000313" key="8">
    <source>
        <dbReference type="EMBL" id="GAC58191.1"/>
    </source>
</evidence>